<evidence type="ECO:0000313" key="2">
    <source>
        <dbReference type="Proteomes" id="UP000554482"/>
    </source>
</evidence>
<accession>A0A7J6V892</accession>
<proteinExistence type="predicted"/>
<keyword evidence="2" id="KW-1185">Reference proteome</keyword>
<evidence type="ECO:0000313" key="1">
    <source>
        <dbReference type="EMBL" id="KAF5180821.1"/>
    </source>
</evidence>
<sequence>MDQKLGKAAQAGGDIDNMYAILTLDPLLLETINQNPFSQTPLHGVVLADQASFTVELLNLKP</sequence>
<dbReference type="EMBL" id="JABWDY010036934">
    <property type="protein sequence ID" value="KAF5180821.1"/>
    <property type="molecule type" value="Genomic_DNA"/>
</dbReference>
<dbReference type="OrthoDB" id="674805at2759"/>
<dbReference type="AlphaFoldDB" id="A0A7J6V892"/>
<dbReference type="Proteomes" id="UP000554482">
    <property type="component" value="Unassembled WGS sequence"/>
</dbReference>
<comment type="caution">
    <text evidence="1">The sequence shown here is derived from an EMBL/GenBank/DDBJ whole genome shotgun (WGS) entry which is preliminary data.</text>
</comment>
<organism evidence="1 2">
    <name type="scientific">Thalictrum thalictroides</name>
    <name type="common">Rue-anemone</name>
    <name type="synonym">Anemone thalictroides</name>
    <dbReference type="NCBI Taxonomy" id="46969"/>
    <lineage>
        <taxon>Eukaryota</taxon>
        <taxon>Viridiplantae</taxon>
        <taxon>Streptophyta</taxon>
        <taxon>Embryophyta</taxon>
        <taxon>Tracheophyta</taxon>
        <taxon>Spermatophyta</taxon>
        <taxon>Magnoliopsida</taxon>
        <taxon>Ranunculales</taxon>
        <taxon>Ranunculaceae</taxon>
        <taxon>Thalictroideae</taxon>
        <taxon>Thalictrum</taxon>
    </lineage>
</organism>
<reference evidence="1 2" key="1">
    <citation type="submission" date="2020-06" db="EMBL/GenBank/DDBJ databases">
        <title>Transcriptomic and genomic resources for Thalictrum thalictroides and T. hernandezii: Facilitating candidate gene discovery in an emerging model plant lineage.</title>
        <authorList>
            <person name="Arias T."/>
            <person name="Riano-Pachon D.M."/>
            <person name="Di Stilio V.S."/>
        </authorList>
    </citation>
    <scope>NUCLEOTIDE SEQUENCE [LARGE SCALE GENOMIC DNA]</scope>
    <source>
        <strain evidence="2">cv. WT478/WT964</strain>
        <tissue evidence="1">Leaves</tissue>
    </source>
</reference>
<protein>
    <submittedName>
        <fullName evidence="1">Uncharacterized protein</fullName>
    </submittedName>
</protein>
<gene>
    <name evidence="1" type="ORF">FRX31_029592</name>
</gene>
<name>A0A7J6V892_THATH</name>